<gene>
    <name evidence="2" type="ORF">MNBD_PLANCTO02-1132</name>
</gene>
<dbReference type="InterPro" id="IPR011761">
    <property type="entry name" value="ATP-grasp"/>
</dbReference>
<dbReference type="PROSITE" id="PS50975">
    <property type="entry name" value="ATP_GRASP"/>
    <property type="match status" value="1"/>
</dbReference>
<sequence>MIASTSQNSHPKQVLVLGHDVRMVLPIVRSLGQRGIITDLGWCPDDSPAVHSRYVRYNHQIPSPDLEDDSWIDILRALIREHRYQLVIPASESIVYFLQSERAAFEEFKSVYLLNDAVFQTAFDKTKCGDLADSLQIPIPQSQICKNTEELNSFLKTVSYPLIIKPDCSVNLNNADKKNFVLTASSAADAKQLFQQMISSCSQIQMQETVSGIGVGLEFLANQGELLVVHQHQRIHETSGHGSTYRSSVPVDSRFHEATAKIVKQLNYTGVGMAEFRVDYETQEWWFLELNARFWGSLPLAVAAGVDFPRYLFEMLVENRTQFDSRYQSGVRCRNIRNDLRWNRHWFLQFCNSQAVASAQKQGWKTNSISLKQYALDWLRMMTFRDYHDVFSIDDRAPAWCEARQIFKSFCRNLISKKELKQSKDKNCPQMILDVLPDYSSSSEGLVIEKQLFCEPHVNEI</sequence>
<dbReference type="Pfam" id="PF02786">
    <property type="entry name" value="CPSase_L_D2"/>
    <property type="match status" value="1"/>
</dbReference>
<dbReference type="GO" id="GO:0005524">
    <property type="term" value="F:ATP binding"/>
    <property type="evidence" value="ECO:0007669"/>
    <property type="project" value="InterPro"/>
</dbReference>
<dbReference type="SUPFAM" id="SSF56059">
    <property type="entry name" value="Glutathione synthetase ATP-binding domain-like"/>
    <property type="match status" value="1"/>
</dbReference>
<dbReference type="GO" id="GO:0046872">
    <property type="term" value="F:metal ion binding"/>
    <property type="evidence" value="ECO:0007669"/>
    <property type="project" value="InterPro"/>
</dbReference>
<proteinExistence type="predicted"/>
<dbReference type="Gene3D" id="3.30.470.20">
    <property type="entry name" value="ATP-grasp fold, B domain"/>
    <property type="match status" value="1"/>
</dbReference>
<accession>A0A3B1E8L3</accession>
<organism evidence="2">
    <name type="scientific">hydrothermal vent metagenome</name>
    <dbReference type="NCBI Taxonomy" id="652676"/>
    <lineage>
        <taxon>unclassified sequences</taxon>
        <taxon>metagenomes</taxon>
        <taxon>ecological metagenomes</taxon>
    </lineage>
</organism>
<dbReference type="EMBL" id="UOGL01000570">
    <property type="protein sequence ID" value="VAX41607.1"/>
    <property type="molecule type" value="Genomic_DNA"/>
</dbReference>
<dbReference type="InterPro" id="IPR005479">
    <property type="entry name" value="CPAse_ATP-bd"/>
</dbReference>
<protein>
    <recommendedName>
        <fullName evidence="1">ATP-grasp domain-containing protein</fullName>
    </recommendedName>
</protein>
<dbReference type="AlphaFoldDB" id="A0A3B1E8L3"/>
<dbReference type="InterPro" id="IPR013815">
    <property type="entry name" value="ATP_grasp_subdomain_1"/>
</dbReference>
<dbReference type="Gene3D" id="3.30.1490.20">
    <property type="entry name" value="ATP-grasp fold, A domain"/>
    <property type="match status" value="1"/>
</dbReference>
<dbReference type="Gene3D" id="3.40.50.20">
    <property type="match status" value="1"/>
</dbReference>
<feature type="domain" description="ATP-grasp" evidence="1">
    <location>
        <begin position="129"/>
        <end position="317"/>
    </location>
</feature>
<reference evidence="2" key="1">
    <citation type="submission" date="2018-06" db="EMBL/GenBank/DDBJ databases">
        <authorList>
            <person name="Zhirakovskaya E."/>
        </authorList>
    </citation>
    <scope>NUCLEOTIDE SEQUENCE</scope>
</reference>
<evidence type="ECO:0000259" key="1">
    <source>
        <dbReference type="PROSITE" id="PS50975"/>
    </source>
</evidence>
<evidence type="ECO:0000313" key="2">
    <source>
        <dbReference type="EMBL" id="VAX41607.1"/>
    </source>
</evidence>
<name>A0A3B1E8L3_9ZZZZ</name>